<organism evidence="1 2">
    <name type="scientific">Haematococcus lacustris</name>
    <name type="common">Green alga</name>
    <name type="synonym">Haematococcus pluvialis</name>
    <dbReference type="NCBI Taxonomy" id="44745"/>
    <lineage>
        <taxon>Eukaryota</taxon>
        <taxon>Viridiplantae</taxon>
        <taxon>Chlorophyta</taxon>
        <taxon>core chlorophytes</taxon>
        <taxon>Chlorophyceae</taxon>
        <taxon>CS clade</taxon>
        <taxon>Chlamydomonadales</taxon>
        <taxon>Haematococcaceae</taxon>
        <taxon>Haematococcus</taxon>
    </lineage>
</organism>
<evidence type="ECO:0000313" key="2">
    <source>
        <dbReference type="Proteomes" id="UP000485058"/>
    </source>
</evidence>
<sequence length="369" mass="39372">MYSSAAFAHPGAEAWPQNHSPAEAVTTLRVALSEQLRIDAPIPVPAALAPGSQASLAGSNEAVPLDLERKLLDEPLTNHVHNYFQAMQLSSYQDKGIQQFTEMGFSRCQAALGIAYSQAMHLGQSELAVITGALSACPRCGRFVNLQEQGRRCLGVMHESACGSQACAISEAISRVDVGAAGTGIGCGRECGKDYGRGKTWAPWHEASSGRRAAFAHPGAEAWPQDHSPAEAVTTLRVALSEQLRIDAPIPVPAALTPGSQASLAGSSEAVPLELERKLLDEPLTNHVHNYFQAMELSSYQDKGIQQFTEMGFSRCQAALGIAYSQAMHLGQSEVADFADNFSKLGSLPSSRERFRLAHVAGALSMCKN</sequence>
<gene>
    <name evidence="1" type="ORF">HaLaN_24344</name>
</gene>
<comment type="caution">
    <text evidence="1">The sequence shown here is derived from an EMBL/GenBank/DDBJ whole genome shotgun (WGS) entry which is preliminary data.</text>
</comment>
<keyword evidence="2" id="KW-1185">Reference proteome</keyword>
<dbReference type="Proteomes" id="UP000485058">
    <property type="component" value="Unassembled WGS sequence"/>
</dbReference>
<evidence type="ECO:0000313" key="1">
    <source>
        <dbReference type="EMBL" id="GFH26232.1"/>
    </source>
</evidence>
<feature type="non-terminal residue" evidence="1">
    <location>
        <position position="369"/>
    </location>
</feature>
<reference evidence="1 2" key="1">
    <citation type="submission" date="2020-02" db="EMBL/GenBank/DDBJ databases">
        <title>Draft genome sequence of Haematococcus lacustris strain NIES-144.</title>
        <authorList>
            <person name="Morimoto D."/>
            <person name="Nakagawa S."/>
            <person name="Yoshida T."/>
            <person name="Sawayama S."/>
        </authorList>
    </citation>
    <scope>NUCLEOTIDE SEQUENCE [LARGE SCALE GENOMIC DNA]</scope>
    <source>
        <strain evidence="1 2">NIES-144</strain>
    </source>
</reference>
<dbReference type="EMBL" id="BLLF01003064">
    <property type="protein sequence ID" value="GFH26232.1"/>
    <property type="molecule type" value="Genomic_DNA"/>
</dbReference>
<evidence type="ECO:0008006" key="3">
    <source>
        <dbReference type="Google" id="ProtNLM"/>
    </source>
</evidence>
<protein>
    <recommendedName>
        <fullName evidence="3">UBA domain-containing protein</fullName>
    </recommendedName>
</protein>
<feature type="non-terminal residue" evidence="1">
    <location>
        <position position="1"/>
    </location>
</feature>
<proteinExistence type="predicted"/>
<name>A0A6A0A4S7_HAELA</name>
<accession>A0A6A0A4S7</accession>
<dbReference type="AlphaFoldDB" id="A0A6A0A4S7"/>